<feature type="region of interest" description="Disordered" evidence="1">
    <location>
        <begin position="63"/>
        <end position="83"/>
    </location>
</feature>
<protein>
    <submittedName>
        <fullName evidence="2">Uncharacterized protein</fullName>
    </submittedName>
</protein>
<evidence type="ECO:0000313" key="3">
    <source>
        <dbReference type="Proteomes" id="UP000257109"/>
    </source>
</evidence>
<evidence type="ECO:0000313" key="2">
    <source>
        <dbReference type="EMBL" id="RDX80037.1"/>
    </source>
</evidence>
<comment type="caution">
    <text evidence="2">The sequence shown here is derived from an EMBL/GenBank/DDBJ whole genome shotgun (WGS) entry which is preliminary data.</text>
</comment>
<name>A0A371FNY1_MUCPR</name>
<evidence type="ECO:0000256" key="1">
    <source>
        <dbReference type="SAM" id="MobiDB-lite"/>
    </source>
</evidence>
<dbReference type="AlphaFoldDB" id="A0A371FNY1"/>
<keyword evidence="3" id="KW-1185">Reference proteome</keyword>
<dbReference type="Proteomes" id="UP000257109">
    <property type="component" value="Unassembled WGS sequence"/>
</dbReference>
<accession>A0A371FNY1</accession>
<dbReference type="OrthoDB" id="1434255at2759"/>
<reference evidence="2" key="1">
    <citation type="submission" date="2018-05" db="EMBL/GenBank/DDBJ databases">
        <title>Draft genome of Mucuna pruriens seed.</title>
        <authorList>
            <person name="Nnadi N.E."/>
            <person name="Vos R."/>
            <person name="Hasami M.H."/>
            <person name="Devisetty U.K."/>
            <person name="Aguiy J.C."/>
        </authorList>
    </citation>
    <scope>NUCLEOTIDE SEQUENCE [LARGE SCALE GENOMIC DNA]</scope>
    <source>
        <strain evidence="2">JCA_2017</strain>
    </source>
</reference>
<gene>
    <name evidence="2" type="ORF">CR513_39464</name>
</gene>
<sequence>MNKIRNSQDNATSIITNVQATLDQHLGSTKFQNKSFIAKANQAISKGVLTYCASIDTNYLGGGGENKKKIKNGKSTNDSPSTSINDDDMYYDIVGGKNGKGNVYGHGELRNKFTRSTRLLFSLIGMPMVEQLKEMRETFIN</sequence>
<feature type="non-terminal residue" evidence="2">
    <location>
        <position position="1"/>
    </location>
</feature>
<proteinExistence type="predicted"/>
<dbReference type="EMBL" id="QJKJ01008344">
    <property type="protein sequence ID" value="RDX80037.1"/>
    <property type="molecule type" value="Genomic_DNA"/>
</dbReference>
<organism evidence="2 3">
    <name type="scientific">Mucuna pruriens</name>
    <name type="common">Velvet bean</name>
    <name type="synonym">Dolichos pruriens</name>
    <dbReference type="NCBI Taxonomy" id="157652"/>
    <lineage>
        <taxon>Eukaryota</taxon>
        <taxon>Viridiplantae</taxon>
        <taxon>Streptophyta</taxon>
        <taxon>Embryophyta</taxon>
        <taxon>Tracheophyta</taxon>
        <taxon>Spermatophyta</taxon>
        <taxon>Magnoliopsida</taxon>
        <taxon>eudicotyledons</taxon>
        <taxon>Gunneridae</taxon>
        <taxon>Pentapetalae</taxon>
        <taxon>rosids</taxon>
        <taxon>fabids</taxon>
        <taxon>Fabales</taxon>
        <taxon>Fabaceae</taxon>
        <taxon>Papilionoideae</taxon>
        <taxon>50 kb inversion clade</taxon>
        <taxon>NPAAA clade</taxon>
        <taxon>indigoferoid/millettioid clade</taxon>
        <taxon>Phaseoleae</taxon>
        <taxon>Mucuna</taxon>
    </lineage>
</organism>